<dbReference type="InterPro" id="IPR003004">
    <property type="entry name" value="GspF/PilC"/>
</dbReference>
<dbReference type="PRINTS" id="PR00812">
    <property type="entry name" value="BCTERIALGSPF"/>
</dbReference>
<feature type="transmembrane region" description="Helical" evidence="7">
    <location>
        <begin position="168"/>
        <end position="192"/>
    </location>
</feature>
<dbReference type="GO" id="GO:0005886">
    <property type="term" value="C:plasma membrane"/>
    <property type="evidence" value="ECO:0007669"/>
    <property type="project" value="UniProtKB-SubCell"/>
</dbReference>
<feature type="domain" description="Type II secretion system protein GspF" evidence="8">
    <location>
        <begin position="223"/>
        <end position="345"/>
    </location>
</feature>
<dbReference type="InterPro" id="IPR042094">
    <property type="entry name" value="T2SS_GspF_sf"/>
</dbReference>
<feature type="transmembrane region" description="Helical" evidence="7">
    <location>
        <begin position="328"/>
        <end position="350"/>
    </location>
</feature>
<dbReference type="Gene3D" id="1.20.81.30">
    <property type="entry name" value="Type II secretion system (T2SS), domain F"/>
    <property type="match status" value="2"/>
</dbReference>
<gene>
    <name evidence="9" type="ORF">N784_00515</name>
</gene>
<dbReference type="PANTHER" id="PTHR30012:SF0">
    <property type="entry name" value="TYPE II SECRETION SYSTEM PROTEIN F-RELATED"/>
    <property type="match status" value="1"/>
</dbReference>
<evidence type="ECO:0000256" key="2">
    <source>
        <dbReference type="ARBA" id="ARBA00005745"/>
    </source>
</evidence>
<proteinExistence type="inferred from homology"/>
<comment type="caution">
    <text evidence="9">The sequence shown here is derived from an EMBL/GenBank/DDBJ whole genome shotgun (WGS) entry which is preliminary data.</text>
</comment>
<comment type="similarity">
    <text evidence="2">Belongs to the GSP F family.</text>
</comment>
<dbReference type="RefSeq" id="WP_036830912.1">
    <property type="nucleotide sequence ID" value="NZ_AVPG01000001.1"/>
</dbReference>
<feature type="domain" description="Type II secretion system protein GspF" evidence="8">
    <location>
        <begin position="28"/>
        <end position="145"/>
    </location>
</feature>
<dbReference type="InterPro" id="IPR047692">
    <property type="entry name" value="T4P_ComGB"/>
</dbReference>
<dbReference type="PANTHER" id="PTHR30012">
    <property type="entry name" value="GENERAL SECRETION PATHWAY PROTEIN"/>
    <property type="match status" value="1"/>
</dbReference>
<evidence type="ECO:0000313" key="9">
    <source>
        <dbReference type="EMBL" id="KGX89182.1"/>
    </source>
</evidence>
<protein>
    <recommendedName>
        <fullName evidence="8">Type II secretion system protein GspF domain-containing protein</fullName>
    </recommendedName>
</protein>
<keyword evidence="10" id="KW-1185">Reference proteome</keyword>
<evidence type="ECO:0000256" key="6">
    <source>
        <dbReference type="ARBA" id="ARBA00023136"/>
    </source>
</evidence>
<name>A0A0A5HZZ7_9BACI</name>
<evidence type="ECO:0000256" key="3">
    <source>
        <dbReference type="ARBA" id="ARBA00022475"/>
    </source>
</evidence>
<keyword evidence="4 7" id="KW-0812">Transmembrane</keyword>
<keyword evidence="5 7" id="KW-1133">Transmembrane helix</keyword>
<evidence type="ECO:0000256" key="5">
    <source>
        <dbReference type="ARBA" id="ARBA00022989"/>
    </source>
</evidence>
<dbReference type="Pfam" id="PF00482">
    <property type="entry name" value="T2SSF"/>
    <property type="match status" value="2"/>
</dbReference>
<evidence type="ECO:0000313" key="10">
    <source>
        <dbReference type="Proteomes" id="UP000030401"/>
    </source>
</evidence>
<evidence type="ECO:0000256" key="1">
    <source>
        <dbReference type="ARBA" id="ARBA00004651"/>
    </source>
</evidence>
<evidence type="ECO:0000259" key="8">
    <source>
        <dbReference type="Pfam" id="PF00482"/>
    </source>
</evidence>
<reference evidence="9 10" key="1">
    <citation type="submission" date="2013-08" db="EMBL/GenBank/DDBJ databases">
        <authorList>
            <person name="Huang J."/>
            <person name="Wang G."/>
        </authorList>
    </citation>
    <scope>NUCLEOTIDE SEQUENCE [LARGE SCALE GENOMIC DNA]</scope>
    <source>
        <strain evidence="9 10">JSM 072002</strain>
    </source>
</reference>
<dbReference type="OrthoDB" id="2974223at2"/>
<sequence>MHLASSIKQHFKTVRSSTISVDRQILLLQRLSHLLRRGYSLVDALHILHYDPKLQSITFTLKEKLLAGLPLHSAMEQLHFSKYVISYLQFSNSYGNLEEALRQSSILLEKQLTFKQRVQKSLQYPAVLLFIMVALLIFVKSLLLPSFIDLFHSIDIGDNSLLPILSGINIILYTLLFTILFITLAAITWKYVSPHLSLHTRLDLYERIPFCSTFIQLQTTFMFSYHLSTLLATGLSIQKSLRIIQMQNHFPILQWYATSLEEQLLEGKPLHTLIYQYPFFKQDLASIFERNQSEGRLELDLEMYAQWMMEESQHKLYSFIKWIQPTMFAFLALLIMAIYGSIMMPLFQWMNQL</sequence>
<dbReference type="Proteomes" id="UP000030401">
    <property type="component" value="Unassembled WGS sequence"/>
</dbReference>
<feature type="transmembrane region" description="Helical" evidence="7">
    <location>
        <begin position="124"/>
        <end position="148"/>
    </location>
</feature>
<evidence type="ECO:0000256" key="4">
    <source>
        <dbReference type="ARBA" id="ARBA00022692"/>
    </source>
</evidence>
<dbReference type="InterPro" id="IPR018076">
    <property type="entry name" value="T2SS_GspF_dom"/>
</dbReference>
<dbReference type="EMBL" id="AVPG01000001">
    <property type="protein sequence ID" value="KGX89182.1"/>
    <property type="molecule type" value="Genomic_DNA"/>
</dbReference>
<keyword evidence="3" id="KW-1003">Cell membrane</keyword>
<keyword evidence="6 7" id="KW-0472">Membrane</keyword>
<evidence type="ECO:0000256" key="7">
    <source>
        <dbReference type="SAM" id="Phobius"/>
    </source>
</evidence>
<dbReference type="eggNOG" id="COG1459">
    <property type="taxonomic scope" value="Bacteria"/>
</dbReference>
<comment type="subcellular location">
    <subcellularLocation>
        <location evidence="1">Cell membrane</location>
        <topology evidence="1">Multi-pass membrane protein</topology>
    </subcellularLocation>
</comment>
<dbReference type="AlphaFoldDB" id="A0A0A5HZZ7"/>
<organism evidence="9 10">
    <name type="scientific">Pontibacillus litoralis JSM 072002</name>
    <dbReference type="NCBI Taxonomy" id="1385512"/>
    <lineage>
        <taxon>Bacteria</taxon>
        <taxon>Bacillati</taxon>
        <taxon>Bacillota</taxon>
        <taxon>Bacilli</taxon>
        <taxon>Bacillales</taxon>
        <taxon>Bacillaceae</taxon>
        <taxon>Pontibacillus</taxon>
    </lineage>
</organism>
<accession>A0A0A5HZZ7</accession>
<dbReference type="NCBIfam" id="NF041012">
    <property type="entry name" value="T4P_ComGB"/>
    <property type="match status" value="1"/>
</dbReference>
<dbReference type="STRING" id="1385512.N784_00515"/>